<dbReference type="Proteomes" id="UP000813824">
    <property type="component" value="Unassembled WGS sequence"/>
</dbReference>
<comment type="caution">
    <text evidence="1">The sequence shown here is derived from an EMBL/GenBank/DDBJ whole genome shotgun (WGS) entry which is preliminary data.</text>
</comment>
<protein>
    <submittedName>
        <fullName evidence="1">Uncharacterized protein</fullName>
    </submittedName>
</protein>
<gene>
    <name evidence="1" type="ORF">BXZ70DRAFT_478008</name>
</gene>
<organism evidence="1 2">
    <name type="scientific">Cristinia sonorae</name>
    <dbReference type="NCBI Taxonomy" id="1940300"/>
    <lineage>
        <taxon>Eukaryota</taxon>
        <taxon>Fungi</taxon>
        <taxon>Dikarya</taxon>
        <taxon>Basidiomycota</taxon>
        <taxon>Agaricomycotina</taxon>
        <taxon>Agaricomycetes</taxon>
        <taxon>Agaricomycetidae</taxon>
        <taxon>Agaricales</taxon>
        <taxon>Pleurotineae</taxon>
        <taxon>Stephanosporaceae</taxon>
        <taxon>Cristinia</taxon>
    </lineage>
</organism>
<evidence type="ECO:0000313" key="2">
    <source>
        <dbReference type="Proteomes" id="UP000813824"/>
    </source>
</evidence>
<proteinExistence type="predicted"/>
<name>A0A8K0UH67_9AGAR</name>
<dbReference type="AlphaFoldDB" id="A0A8K0UH67"/>
<reference evidence="1" key="1">
    <citation type="journal article" date="2021" name="New Phytol.">
        <title>Evolutionary innovations through gain and loss of genes in the ectomycorrhizal Boletales.</title>
        <authorList>
            <person name="Wu G."/>
            <person name="Miyauchi S."/>
            <person name="Morin E."/>
            <person name="Kuo A."/>
            <person name="Drula E."/>
            <person name="Varga T."/>
            <person name="Kohler A."/>
            <person name="Feng B."/>
            <person name="Cao Y."/>
            <person name="Lipzen A."/>
            <person name="Daum C."/>
            <person name="Hundley H."/>
            <person name="Pangilinan J."/>
            <person name="Johnson J."/>
            <person name="Barry K."/>
            <person name="LaButti K."/>
            <person name="Ng V."/>
            <person name="Ahrendt S."/>
            <person name="Min B."/>
            <person name="Choi I.G."/>
            <person name="Park H."/>
            <person name="Plett J.M."/>
            <person name="Magnuson J."/>
            <person name="Spatafora J.W."/>
            <person name="Nagy L.G."/>
            <person name="Henrissat B."/>
            <person name="Grigoriev I.V."/>
            <person name="Yang Z.L."/>
            <person name="Xu J."/>
            <person name="Martin F.M."/>
        </authorList>
    </citation>
    <scope>NUCLEOTIDE SEQUENCE</scope>
    <source>
        <strain evidence="1">KKN 215</strain>
    </source>
</reference>
<sequence>MPDMVHHCSTYDGRISDKQAREGRYPVRGFDMDGHMLSVILKWPYADGRKSVAEWSWLRSPPKKAGNFSKTESLPADGVTIQGDRILPLKSQQLLPSDTKYGGSYHPIQIPLEIPSKMEVQWQGFQTGFCCAVTRNPYWVSRYHITPPFGPLCIHNVRPPGPVRRRSYFSGQPRGINPCIKVPRNLSPGTRLSRNVSTSRRGRSKPTDCQLSRCGVRVAALGHNAHDLPSKTFPICLCRARYNHQKAWVRNGTNHFQVCHGSSRRARMRTIKGATLRLVFSQS</sequence>
<dbReference type="EMBL" id="JAEVFJ010000035">
    <property type="protein sequence ID" value="KAH8091716.1"/>
    <property type="molecule type" value="Genomic_DNA"/>
</dbReference>
<keyword evidence="2" id="KW-1185">Reference proteome</keyword>
<accession>A0A8K0UH67</accession>
<evidence type="ECO:0000313" key="1">
    <source>
        <dbReference type="EMBL" id="KAH8091716.1"/>
    </source>
</evidence>